<organism evidence="2">
    <name type="scientific">viral metagenome</name>
    <dbReference type="NCBI Taxonomy" id="1070528"/>
    <lineage>
        <taxon>unclassified sequences</taxon>
        <taxon>metagenomes</taxon>
        <taxon>organismal metagenomes</taxon>
    </lineage>
</organism>
<evidence type="ECO:0000256" key="1">
    <source>
        <dbReference type="SAM" id="Phobius"/>
    </source>
</evidence>
<protein>
    <submittedName>
        <fullName evidence="2">Uncharacterized protein</fullName>
    </submittedName>
</protein>
<keyword evidence="1" id="KW-0812">Transmembrane</keyword>
<keyword evidence="1" id="KW-0472">Membrane</keyword>
<sequence>MALIGRILNDFKHLCKPAMVYLAISVVALIAISYQNAGLSNMYCMGEFTCYVPSTPAVIFAEGIYILFWTWILHLMCRTGYASISWLIVIFPLVLFFVLIGLMMVASNNLTQAGKVQKMQPIEHPVLTDSLNTDSFEPLFPSGPRMNSQ</sequence>
<keyword evidence="1" id="KW-1133">Transmembrane helix</keyword>
<accession>A0A6C0M2Y3</accession>
<feature type="transmembrane region" description="Helical" evidence="1">
    <location>
        <begin position="20"/>
        <end position="37"/>
    </location>
</feature>
<dbReference type="EMBL" id="MN740631">
    <property type="protein sequence ID" value="QHU36625.1"/>
    <property type="molecule type" value="Genomic_DNA"/>
</dbReference>
<proteinExistence type="predicted"/>
<dbReference type="AlphaFoldDB" id="A0A6C0M2Y3"/>
<feature type="transmembrane region" description="Helical" evidence="1">
    <location>
        <begin position="84"/>
        <end position="106"/>
    </location>
</feature>
<reference evidence="2" key="1">
    <citation type="journal article" date="2020" name="Nature">
        <title>Giant virus diversity and host interactions through global metagenomics.</title>
        <authorList>
            <person name="Schulz F."/>
            <person name="Roux S."/>
            <person name="Paez-Espino D."/>
            <person name="Jungbluth S."/>
            <person name="Walsh D.A."/>
            <person name="Denef V.J."/>
            <person name="McMahon K.D."/>
            <person name="Konstantinidis K.T."/>
            <person name="Eloe-Fadrosh E.A."/>
            <person name="Kyrpides N.C."/>
            <person name="Woyke T."/>
        </authorList>
    </citation>
    <scope>NUCLEOTIDE SEQUENCE</scope>
    <source>
        <strain evidence="2">GVMAG-S-1035124-57</strain>
    </source>
</reference>
<feature type="transmembrane region" description="Helical" evidence="1">
    <location>
        <begin position="57"/>
        <end position="77"/>
    </location>
</feature>
<name>A0A6C0M2Y3_9ZZZZ</name>
<evidence type="ECO:0000313" key="2">
    <source>
        <dbReference type="EMBL" id="QHU36625.1"/>
    </source>
</evidence>